<evidence type="ECO:0000313" key="8">
    <source>
        <dbReference type="EnsemblPlants" id="Bo3g005070.1"/>
    </source>
</evidence>
<evidence type="ECO:0000256" key="2">
    <source>
        <dbReference type="ARBA" id="ARBA00023054"/>
    </source>
</evidence>
<feature type="compositionally biased region" description="Basic and acidic residues" evidence="5">
    <location>
        <begin position="726"/>
        <end position="741"/>
    </location>
</feature>
<dbReference type="eggNOG" id="KOG0462">
    <property type="taxonomic scope" value="Eukaryota"/>
</dbReference>
<dbReference type="InterPro" id="IPR038363">
    <property type="entry name" value="LepA_C_sf"/>
</dbReference>
<dbReference type="HOGENOM" id="CLU_012516_0_0_1"/>
<feature type="compositionally biased region" description="Basic and acidic residues" evidence="5">
    <location>
        <begin position="496"/>
        <end position="529"/>
    </location>
</feature>
<dbReference type="eggNOG" id="KOG1245">
    <property type="taxonomic scope" value="Eukaryota"/>
</dbReference>
<evidence type="ECO:0000256" key="5">
    <source>
        <dbReference type="SAM" id="MobiDB-lite"/>
    </source>
</evidence>
<feature type="region of interest" description="Disordered" evidence="5">
    <location>
        <begin position="494"/>
        <end position="529"/>
    </location>
</feature>
<dbReference type="PANTHER" id="PTHR15546">
    <property type="entry name" value="BROMODOMAIN ADJACENT TO ZINC FINGER DOMAIN, 2A"/>
    <property type="match status" value="1"/>
</dbReference>
<reference evidence="8 9" key="1">
    <citation type="journal article" date="2014" name="Genome Biol.">
        <title>Transcriptome and methylome profiling reveals relics of genome dominance in the mesopolyploid Brassica oleracea.</title>
        <authorList>
            <person name="Parkin I.A."/>
            <person name="Koh C."/>
            <person name="Tang H."/>
            <person name="Robinson S.J."/>
            <person name="Kagale S."/>
            <person name="Clarke W.E."/>
            <person name="Town C.D."/>
            <person name="Nixon J."/>
            <person name="Krishnakumar V."/>
            <person name="Bidwell S.L."/>
            <person name="Denoeud F."/>
            <person name="Belcram H."/>
            <person name="Links M.G."/>
            <person name="Just J."/>
            <person name="Clarke C."/>
            <person name="Bender T."/>
            <person name="Huebert T."/>
            <person name="Mason A.S."/>
            <person name="Pires J.C."/>
            <person name="Barker G."/>
            <person name="Moore J."/>
            <person name="Walley P.G."/>
            <person name="Manoli S."/>
            <person name="Batley J."/>
            <person name="Edwards D."/>
            <person name="Nelson M.N."/>
            <person name="Wang X."/>
            <person name="Paterson A.H."/>
            <person name="King G."/>
            <person name="Bancroft I."/>
            <person name="Chalhoub B."/>
            <person name="Sharpe A.G."/>
        </authorList>
    </citation>
    <scope>NUCLEOTIDE SEQUENCE</scope>
    <source>
        <strain evidence="8 9">cv. TO1000</strain>
    </source>
</reference>
<dbReference type="InterPro" id="IPR053271">
    <property type="entry name" value="DDT_domain"/>
</dbReference>
<evidence type="ECO:0008006" key="10">
    <source>
        <dbReference type="Google" id="ProtNLM"/>
    </source>
</evidence>
<dbReference type="AlphaFoldDB" id="A0A0D3B0C2"/>
<dbReference type="Pfam" id="PF15613">
    <property type="entry name" value="WSD"/>
    <property type="match status" value="1"/>
</dbReference>
<dbReference type="InterPro" id="IPR028942">
    <property type="entry name" value="WHIM1_dom"/>
</dbReference>
<proteinExistence type="predicted"/>
<dbReference type="Pfam" id="PF10537">
    <property type="entry name" value="WAC_Acf1_DNA_bd"/>
    <property type="match status" value="1"/>
</dbReference>
<dbReference type="STRING" id="109376.A0A0D3B0C2"/>
<dbReference type="SMART" id="SM00571">
    <property type="entry name" value="DDT"/>
    <property type="match status" value="1"/>
</dbReference>
<dbReference type="Proteomes" id="UP000032141">
    <property type="component" value="Chromosome C3"/>
</dbReference>
<feature type="domain" description="WAC" evidence="7">
    <location>
        <begin position="290"/>
        <end position="396"/>
    </location>
</feature>
<dbReference type="InterPro" id="IPR009000">
    <property type="entry name" value="Transl_B-barrel_sf"/>
</dbReference>
<organism evidence="8 9">
    <name type="scientific">Brassica oleracea var. oleracea</name>
    <dbReference type="NCBI Taxonomy" id="109376"/>
    <lineage>
        <taxon>Eukaryota</taxon>
        <taxon>Viridiplantae</taxon>
        <taxon>Streptophyta</taxon>
        <taxon>Embryophyta</taxon>
        <taxon>Tracheophyta</taxon>
        <taxon>Spermatophyta</taxon>
        <taxon>Magnoliopsida</taxon>
        <taxon>eudicotyledons</taxon>
        <taxon>Gunneridae</taxon>
        <taxon>Pentapetalae</taxon>
        <taxon>rosids</taxon>
        <taxon>malvids</taxon>
        <taxon>Brassicales</taxon>
        <taxon>Brassicaceae</taxon>
        <taxon>Brassiceae</taxon>
        <taxon>Brassica</taxon>
    </lineage>
</organism>
<dbReference type="EnsemblPlants" id="Bo3g005070.1">
    <property type="protein sequence ID" value="Bo3g005070.1"/>
    <property type="gene ID" value="Bo3g005070"/>
</dbReference>
<dbReference type="PROSITE" id="PS51136">
    <property type="entry name" value="WAC"/>
    <property type="match status" value="1"/>
</dbReference>
<keyword evidence="2" id="KW-0175">Coiled coil</keyword>
<dbReference type="SUPFAM" id="SSF50447">
    <property type="entry name" value="Translation proteins"/>
    <property type="match status" value="1"/>
</dbReference>
<feature type="compositionally biased region" description="Basic and acidic residues" evidence="5">
    <location>
        <begin position="834"/>
        <end position="854"/>
    </location>
</feature>
<sequence length="983" mass="113971">MASATADNPFYITEILDAIVQRIPPPRDTADNLFRALIFDRVALVVSSIITLSVDYYDPYRGVIVYFRVIDGKVKKGLCAVLFSNYFRTKGYASMEYSVIGYRESDLIKLDILINAELVEPLSTIVHRDKAYSVGRALTQKLKELIPRQMFKVPIQKKLLKKQAAGKERMKAIGRVDVPQEAFMAVLKLEKEIVSAEFDWDAIVLGFIAVSISALLILNFLFSTCFSIVSLESGLEIRNISRDHLPIALSIWRRMPLLKKKPHRLLEPPNGLEPRDLVYQVRLTKEIFRDYQCCVRTICLLNLKHRLYLTRINLYRQRVWTCKSTGKTSLTYGEALESEKLTSKKVQTPPRELLAPALRIIQFSTLSLKDLADTIATKLQSCFFTGAELYANRDGELHPCRILEMVTDEDGEPQYKLGFLDKDKEINESAVLSGEDLSWKKFPFSRNFLKSFIRESTCRSIPWVVNEYLAKAHGISRKIPKELHDKYVFQNGELVQQRKQDDKTGSENGKRKRAENESHVAEQTHRDVNESEKESIIYPIEDLLLPPDRDDADITKRPRLSRDFNVSMDCAGDLLMVWDFCSSFGRQLHLWRFSLEDFENALCHKESNSVLIMEVHACLFRFLINEDGDKFKALKRRSRKSKITLITWTEYLCDFLESVDTPDLCFDIGTIKRGHYGLLDPNVKLKILRELVNHIAETVAFKGEIDKLVEQRHILGAARREEALAEARMKREEKEGSKTGEESDGVLDNSRLENKKNSPQITESSRKKESFAWEIKMENGSVSSKRNEISEKRLMGNVYLRKHKRQKTDTKITSKEEEEEVKEISGKKQGGKSSSEDEKGTLERRGPEQRRQHYEGEMEKIVIRTNPLGKDRNYNRYWWFRSDGRIFVEDSDCKEWGYYTSKEELDALMRSLNRKGERELSLHMQLEKFYDRICSTLQKRTKDIAEDIEMEEAVVRRSTRVRALLHENPASAFMRYVNKWKEE</sequence>
<evidence type="ECO:0000313" key="9">
    <source>
        <dbReference type="Proteomes" id="UP000032141"/>
    </source>
</evidence>
<dbReference type="PANTHER" id="PTHR15546:SF2">
    <property type="entry name" value="DDT DOMAIN-CONTAINING PROTEIN DDB_G0282237"/>
    <property type="match status" value="1"/>
</dbReference>
<dbReference type="Gene3D" id="3.30.70.2570">
    <property type="entry name" value="Elongation factor 4, C-terminal domain"/>
    <property type="match status" value="1"/>
</dbReference>
<dbReference type="PROSITE" id="PS50827">
    <property type="entry name" value="DDT"/>
    <property type="match status" value="1"/>
</dbReference>
<feature type="region of interest" description="Disordered" evidence="5">
    <location>
        <begin position="726"/>
        <end position="769"/>
    </location>
</feature>
<protein>
    <recommendedName>
        <fullName evidence="10">DDT domain-containing protein</fullName>
    </recommendedName>
</protein>
<keyword evidence="9" id="KW-1185">Reference proteome</keyword>
<accession>A0A0D3B0C2</accession>
<name>A0A0D3B0C2_BRAOL</name>
<evidence type="ECO:0000256" key="3">
    <source>
        <dbReference type="ARBA" id="ARBA00023242"/>
    </source>
</evidence>
<dbReference type="Pfam" id="PF06421">
    <property type="entry name" value="LepA_C"/>
    <property type="match status" value="1"/>
</dbReference>
<dbReference type="InterPro" id="IPR018501">
    <property type="entry name" value="DDT_dom"/>
</dbReference>
<feature type="region of interest" description="Disordered" evidence="5">
    <location>
        <begin position="800"/>
        <end position="854"/>
    </location>
</feature>
<dbReference type="Pfam" id="PF02791">
    <property type="entry name" value="DDT"/>
    <property type="match status" value="1"/>
</dbReference>
<evidence type="ECO:0000259" key="6">
    <source>
        <dbReference type="PROSITE" id="PS50827"/>
    </source>
</evidence>
<evidence type="ECO:0000259" key="7">
    <source>
        <dbReference type="PROSITE" id="PS51136"/>
    </source>
</evidence>
<dbReference type="InterPro" id="IPR028941">
    <property type="entry name" value="WHIM2_dom"/>
</dbReference>
<feature type="domain" description="DDT" evidence="6">
    <location>
        <begin position="568"/>
        <end position="629"/>
    </location>
</feature>
<dbReference type="GO" id="GO:0005634">
    <property type="term" value="C:nucleus"/>
    <property type="evidence" value="ECO:0007669"/>
    <property type="project" value="UniProtKB-SubCell"/>
</dbReference>
<dbReference type="Pfam" id="PF15612">
    <property type="entry name" value="WHIM1"/>
    <property type="match status" value="1"/>
</dbReference>
<dbReference type="InterPro" id="IPR013136">
    <property type="entry name" value="WSTF_Acf1_Cbp146"/>
</dbReference>
<dbReference type="InterPro" id="IPR013842">
    <property type="entry name" value="LepA_CTD"/>
</dbReference>
<dbReference type="OMA" id="FVEVHCA"/>
<evidence type="ECO:0000256" key="4">
    <source>
        <dbReference type="PROSITE-ProRule" id="PRU00475"/>
    </source>
</evidence>
<evidence type="ECO:0000256" key="1">
    <source>
        <dbReference type="ARBA" id="ARBA00004123"/>
    </source>
</evidence>
<keyword evidence="3 4" id="KW-0539">Nucleus</keyword>
<reference evidence="8" key="2">
    <citation type="submission" date="2015-03" db="UniProtKB">
        <authorList>
            <consortium name="EnsemblPlants"/>
        </authorList>
    </citation>
    <scope>IDENTIFICATION</scope>
</reference>
<dbReference type="Gramene" id="Bo3g005070.1">
    <property type="protein sequence ID" value="Bo3g005070.1"/>
    <property type="gene ID" value="Bo3g005070"/>
</dbReference>
<comment type="subcellular location">
    <subcellularLocation>
        <location evidence="1 4">Nucleus</location>
    </subcellularLocation>
</comment>
<dbReference type="GO" id="GO:0000785">
    <property type="term" value="C:chromatin"/>
    <property type="evidence" value="ECO:0007669"/>
    <property type="project" value="UniProtKB-ARBA"/>
</dbReference>